<dbReference type="PANTHER" id="PTHR10188">
    <property type="entry name" value="L-ASPARAGINASE"/>
    <property type="match status" value="1"/>
</dbReference>
<evidence type="ECO:0000313" key="2">
    <source>
        <dbReference type="Proteomes" id="UP001156882"/>
    </source>
</evidence>
<dbReference type="EMBL" id="BSPC01000022">
    <property type="protein sequence ID" value="GLS19378.1"/>
    <property type="molecule type" value="Genomic_DNA"/>
</dbReference>
<evidence type="ECO:0000313" key="1">
    <source>
        <dbReference type="EMBL" id="GLS19378.1"/>
    </source>
</evidence>
<dbReference type="InterPro" id="IPR029055">
    <property type="entry name" value="Ntn_hydrolases_N"/>
</dbReference>
<dbReference type="CDD" id="cd04701">
    <property type="entry name" value="Asparaginase_2"/>
    <property type="match status" value="1"/>
</dbReference>
<proteinExistence type="predicted"/>
<reference evidence="2" key="1">
    <citation type="journal article" date="2019" name="Int. J. Syst. Evol. Microbiol.">
        <title>The Global Catalogue of Microorganisms (GCM) 10K type strain sequencing project: providing services to taxonomists for standard genome sequencing and annotation.</title>
        <authorList>
            <consortium name="The Broad Institute Genomics Platform"/>
            <consortium name="The Broad Institute Genome Sequencing Center for Infectious Disease"/>
            <person name="Wu L."/>
            <person name="Ma J."/>
        </authorList>
    </citation>
    <scope>NUCLEOTIDE SEQUENCE [LARGE SCALE GENOMIC DNA]</scope>
    <source>
        <strain evidence="2">NBRC 101365</strain>
    </source>
</reference>
<sequence length="327" mass="33613">MSNFAIAIHGGCGVMAKVDLSEAEWIDARADLAKALRSGWAVLKKGGRALDAVQAAVEVMEDSPHFNAGHGAALNAAGGHELDASIMDGQTLAAGAIAATRRIRNPVQAARAVLDSGNLVMLVGPAADDYAQARGLAMVEPSYFTTPRRQKALAAMQAHERAGTIKAASEAEKHGTVGAVALDAAGHLAAATSTGGYTNKPVGRVGDSPIIGAGTYARDGVCAVSGTGQGEFFIRHVVGHEIASRVAYLGETLENAAARVILRDLKPYGIGTGLVGVDAHGTVTAPYNTDGMFRGWVTISGDLFVASHHEVYFIERLGTASGSATTA</sequence>
<dbReference type="InterPro" id="IPR000246">
    <property type="entry name" value="Peptidase_T2"/>
</dbReference>
<dbReference type="PANTHER" id="PTHR10188:SF6">
    <property type="entry name" value="N(4)-(BETA-N-ACETYLGLUCOSAMINYL)-L-ASPARAGINASE"/>
    <property type="match status" value="1"/>
</dbReference>
<dbReference type="SUPFAM" id="SSF56235">
    <property type="entry name" value="N-terminal nucleophile aminohydrolases (Ntn hydrolases)"/>
    <property type="match status" value="1"/>
</dbReference>
<accession>A0ABQ6CGH0</accession>
<dbReference type="Proteomes" id="UP001156882">
    <property type="component" value="Unassembled WGS sequence"/>
</dbReference>
<comment type="caution">
    <text evidence="1">The sequence shown here is derived from an EMBL/GenBank/DDBJ whole genome shotgun (WGS) entry which is preliminary data.</text>
</comment>
<name>A0ABQ6CGH0_9HYPH</name>
<dbReference type="RefSeq" id="WP_284312303.1">
    <property type="nucleotide sequence ID" value="NZ_BSPC01000022.1"/>
</dbReference>
<dbReference type="Pfam" id="PF01112">
    <property type="entry name" value="Asparaginase_2"/>
    <property type="match status" value="1"/>
</dbReference>
<dbReference type="Gene3D" id="3.60.20.30">
    <property type="entry name" value="(Glycosyl)asparaginase"/>
    <property type="match status" value="1"/>
</dbReference>
<gene>
    <name evidence="1" type="primary">asg</name>
    <name evidence="1" type="ORF">GCM10007874_23950</name>
</gene>
<organism evidence="1 2">
    <name type="scientific">Labrys miyagiensis</name>
    <dbReference type="NCBI Taxonomy" id="346912"/>
    <lineage>
        <taxon>Bacteria</taxon>
        <taxon>Pseudomonadati</taxon>
        <taxon>Pseudomonadota</taxon>
        <taxon>Alphaproteobacteria</taxon>
        <taxon>Hyphomicrobiales</taxon>
        <taxon>Xanthobacteraceae</taxon>
        <taxon>Labrys</taxon>
    </lineage>
</organism>
<keyword evidence="2" id="KW-1185">Reference proteome</keyword>
<protein>
    <submittedName>
        <fullName evidence="1">Isoaspartyl peptidase/L-asparaginase</fullName>
    </submittedName>
</protein>